<dbReference type="InterPro" id="IPR011008">
    <property type="entry name" value="Dimeric_a/b-barrel"/>
</dbReference>
<proteinExistence type="predicted"/>
<dbReference type="Proteomes" id="UP000509750">
    <property type="component" value="Chromosome"/>
</dbReference>
<sequence>MVHAFVMVKAGAGEAGNVAEQIRGLEGVSEAHVVAGEYDVIAEVTAEEVYQLLDAVASDVQSLPGVTDTRTYVSMDE</sequence>
<feature type="domain" description="Transcription regulator AsnC/Lrp ligand binding" evidence="1">
    <location>
        <begin position="6"/>
        <end position="76"/>
    </location>
</feature>
<dbReference type="SUPFAM" id="SSF54909">
    <property type="entry name" value="Dimeric alpha+beta barrel"/>
    <property type="match status" value="1"/>
</dbReference>
<evidence type="ECO:0000313" key="3">
    <source>
        <dbReference type="Proteomes" id="UP000509750"/>
    </source>
</evidence>
<name>A0A7D5L2S5_9EURY</name>
<protein>
    <submittedName>
        <fullName evidence="2">Lrp/AsnC family transcriptional regulator</fullName>
    </submittedName>
</protein>
<organism evidence="2 3">
    <name type="scientific">Halorarum halophilum</name>
    <dbReference type="NCBI Taxonomy" id="2743090"/>
    <lineage>
        <taxon>Archaea</taxon>
        <taxon>Methanobacteriati</taxon>
        <taxon>Methanobacteriota</taxon>
        <taxon>Stenosarchaea group</taxon>
        <taxon>Halobacteria</taxon>
        <taxon>Halobacteriales</taxon>
        <taxon>Haloferacaceae</taxon>
        <taxon>Halorarum</taxon>
    </lineage>
</organism>
<evidence type="ECO:0000313" key="2">
    <source>
        <dbReference type="EMBL" id="QLG27823.1"/>
    </source>
</evidence>
<dbReference type="AlphaFoldDB" id="A0A7D5L2S5"/>
<gene>
    <name evidence="2" type="ORF">HUG10_09775</name>
</gene>
<dbReference type="EMBL" id="CP058529">
    <property type="protein sequence ID" value="QLG27823.1"/>
    <property type="molecule type" value="Genomic_DNA"/>
</dbReference>
<dbReference type="GeneID" id="56029122"/>
<keyword evidence="3" id="KW-1185">Reference proteome</keyword>
<dbReference type="KEGG" id="halg:HUG10_09775"/>
<evidence type="ECO:0000259" key="1">
    <source>
        <dbReference type="Pfam" id="PF01037"/>
    </source>
</evidence>
<dbReference type="Gene3D" id="3.30.70.920">
    <property type="match status" value="1"/>
</dbReference>
<dbReference type="InterPro" id="IPR019887">
    <property type="entry name" value="Tscrpt_reg_AsnC/Lrp_C"/>
</dbReference>
<accession>A0A7D5L2S5</accession>
<dbReference type="OrthoDB" id="8136at2157"/>
<dbReference type="Pfam" id="PF01037">
    <property type="entry name" value="AsnC_trans_reg"/>
    <property type="match status" value="1"/>
</dbReference>
<reference evidence="2 3" key="1">
    <citation type="submission" date="2020-07" db="EMBL/GenBank/DDBJ databases">
        <title>Gai3-2, isolated from salt lake.</title>
        <authorList>
            <person name="Cui H."/>
            <person name="Shi X."/>
        </authorList>
    </citation>
    <scope>NUCLEOTIDE SEQUENCE [LARGE SCALE GENOMIC DNA]</scope>
    <source>
        <strain evidence="2 3">Gai3-2</strain>
    </source>
</reference>
<dbReference type="RefSeq" id="WP_179169398.1">
    <property type="nucleotide sequence ID" value="NZ_CP058529.1"/>
</dbReference>